<name>A0A8H7U6Q2_MORIS</name>
<dbReference type="AlphaFoldDB" id="A0A8H7U6Q2"/>
<keyword evidence="6" id="KW-1185">Reference proteome</keyword>
<dbReference type="PANTHER" id="PTHR21818">
    <property type="entry name" value="BC025462 PROTEIN"/>
    <property type="match status" value="1"/>
</dbReference>
<reference evidence="5" key="1">
    <citation type="submission" date="2020-12" db="EMBL/GenBank/DDBJ databases">
        <title>Metabolic potential, ecology and presence of endohyphal bacteria is reflected in genomic diversity of Mucoromycotina.</title>
        <authorList>
            <person name="Muszewska A."/>
            <person name="Okrasinska A."/>
            <person name="Steczkiewicz K."/>
            <person name="Drgas O."/>
            <person name="Orlowska M."/>
            <person name="Perlinska-Lenart U."/>
            <person name="Aleksandrzak-Piekarczyk T."/>
            <person name="Szatraj K."/>
            <person name="Zielenkiewicz U."/>
            <person name="Pilsyk S."/>
            <person name="Malc E."/>
            <person name="Mieczkowski P."/>
            <person name="Kruszewska J.S."/>
            <person name="Biernat P."/>
            <person name="Pawlowska J."/>
        </authorList>
    </citation>
    <scope>NUCLEOTIDE SEQUENCE</scope>
    <source>
        <strain evidence="5">WA0000067209</strain>
    </source>
</reference>
<evidence type="ECO:0000313" key="6">
    <source>
        <dbReference type="Proteomes" id="UP000654370"/>
    </source>
</evidence>
<evidence type="ECO:0000259" key="4">
    <source>
        <dbReference type="Pfam" id="PF14680"/>
    </source>
</evidence>
<evidence type="ECO:0000259" key="1">
    <source>
        <dbReference type="Pfam" id="PF14675"/>
    </source>
</evidence>
<dbReference type="GO" id="GO:0006281">
    <property type="term" value="P:DNA repair"/>
    <property type="evidence" value="ECO:0007669"/>
    <property type="project" value="InterPro"/>
</dbReference>
<dbReference type="Pfam" id="PF14679">
    <property type="entry name" value="FANCI_HD1"/>
    <property type="match status" value="1"/>
</dbReference>
<sequence length="744" mass="83722">MDSHILKLAKKPDHLELEQYLQQQGPDKITSLLGDILSAGQKYGSNNDTDPILVFRAVFIGSPIRPGDEESLERRLAAFMVALGWLINQVPDKNAPADEKVSSLANFLLPEIDSLPVDALRDVNSYIVEVIRKGDQFQSKIFDLIPKLLATAITHDTIEVEIDGKLQPLSGNEYVEYILDKIISCKWHPSYSVGMASAFNEMDCTGLQLQRITDKLLRQLNVLELNELPPLAYQLFLLSRKGEKQGIIAGICHHFQDAEEKMEIASGKSTNKHAAVDFNRVEGTIIVHMCFAIKQDQELGTEFLKYVKKHKSRALNSFTLACMLSMARIHRFEDTVLELLKSTILSVYKDAEKLEQYPWLKEAESLGLYKVSIKDMMDVVITKASSGWDQVTQSLVQLGVLLIDTSVSASPFKKPTVKSSTNSSPTEETCKLAIEILQKTFKLHDIVRQEIMTHILSRVVTRASSVMYFLDLLRLLVKDCPQILMEADNMSKIRETLDYLSFLPLSSAKQLLETLHPIIQRDNRLREALMLILRKGIFAKATEGRQIAVHGLLLILNSNGQQRGSSSTTASNATALEILGLLRRCFSQQPEIRQLVYENLSDIAEQRSDLTPDILSMLQTQFQKYYVTDRGIENPLLMDKCVEQSSTGGNVHIAEPIHSLIRSLTTTMTILKNHQSITSSSLSSLTGQIRSLCFRLSKSEPEDYELDKSSNYDMISNVGMRNKCRAQLLSGCYEVCYRSDGDMY</sequence>
<dbReference type="InterPro" id="IPR029315">
    <property type="entry name" value="FANCI_S2"/>
</dbReference>
<feature type="domain" description="FANCI solenoid 2" evidence="2">
    <location>
        <begin position="391"/>
        <end position="553"/>
    </location>
</feature>
<dbReference type="PANTHER" id="PTHR21818:SF0">
    <property type="entry name" value="FANCONI ANEMIA GROUP I PROTEIN"/>
    <property type="match status" value="1"/>
</dbReference>
<proteinExistence type="predicted"/>
<dbReference type="Proteomes" id="UP000654370">
    <property type="component" value="Unassembled WGS sequence"/>
</dbReference>
<dbReference type="InterPro" id="IPR029312">
    <property type="entry name" value="FANCI_HD2"/>
</dbReference>
<protein>
    <submittedName>
        <fullName evidence="5">Uncharacterized protein</fullName>
    </submittedName>
</protein>
<feature type="domain" description="FANCI helical" evidence="3">
    <location>
        <begin position="298"/>
        <end position="381"/>
    </location>
</feature>
<evidence type="ECO:0000259" key="3">
    <source>
        <dbReference type="Pfam" id="PF14679"/>
    </source>
</evidence>
<dbReference type="Pfam" id="PF14676">
    <property type="entry name" value="FANCI_S2"/>
    <property type="match status" value="1"/>
</dbReference>
<evidence type="ECO:0000313" key="5">
    <source>
        <dbReference type="EMBL" id="KAG2171576.1"/>
    </source>
</evidence>
<feature type="domain" description="FANCI solenoid 1" evidence="1">
    <location>
        <begin position="98"/>
        <end position="294"/>
    </location>
</feature>
<dbReference type="OrthoDB" id="195089at2759"/>
<gene>
    <name evidence="5" type="ORF">INT43_008302</name>
</gene>
<dbReference type="Pfam" id="PF14680">
    <property type="entry name" value="FANCI_HD2"/>
    <property type="match status" value="1"/>
</dbReference>
<dbReference type="InterPro" id="IPR026171">
    <property type="entry name" value="FANCI"/>
</dbReference>
<accession>A0A8H7U6Q2</accession>
<dbReference type="InterPro" id="IPR029308">
    <property type="entry name" value="FANCI_S1"/>
</dbReference>
<organism evidence="5 6">
    <name type="scientific">Mortierella isabellina</name>
    <name type="common">Filamentous fungus</name>
    <name type="synonym">Umbelopsis isabellina</name>
    <dbReference type="NCBI Taxonomy" id="91625"/>
    <lineage>
        <taxon>Eukaryota</taxon>
        <taxon>Fungi</taxon>
        <taxon>Fungi incertae sedis</taxon>
        <taxon>Mucoromycota</taxon>
        <taxon>Mucoromycotina</taxon>
        <taxon>Umbelopsidomycetes</taxon>
        <taxon>Umbelopsidales</taxon>
        <taxon>Umbelopsidaceae</taxon>
        <taxon>Umbelopsis</taxon>
    </lineage>
</organism>
<feature type="domain" description="FANCI helical" evidence="4">
    <location>
        <begin position="567"/>
        <end position="735"/>
    </location>
</feature>
<dbReference type="Pfam" id="PF14675">
    <property type="entry name" value="FANCI_S1"/>
    <property type="match status" value="1"/>
</dbReference>
<evidence type="ECO:0000259" key="2">
    <source>
        <dbReference type="Pfam" id="PF14676"/>
    </source>
</evidence>
<dbReference type="EMBL" id="JAEPQZ010000020">
    <property type="protein sequence ID" value="KAG2171576.1"/>
    <property type="molecule type" value="Genomic_DNA"/>
</dbReference>
<dbReference type="InterPro" id="IPR029310">
    <property type="entry name" value="FANCI_HD1"/>
</dbReference>
<dbReference type="GO" id="GO:0070182">
    <property type="term" value="F:DNA polymerase binding"/>
    <property type="evidence" value="ECO:0007669"/>
    <property type="project" value="TreeGrafter"/>
</dbReference>
<comment type="caution">
    <text evidence="5">The sequence shown here is derived from an EMBL/GenBank/DDBJ whole genome shotgun (WGS) entry which is preliminary data.</text>
</comment>